<organism evidence="2 3">
    <name type="scientific">Sphingobacterium alimentarium</name>
    <dbReference type="NCBI Taxonomy" id="797292"/>
    <lineage>
        <taxon>Bacteria</taxon>
        <taxon>Pseudomonadati</taxon>
        <taxon>Bacteroidota</taxon>
        <taxon>Sphingobacteriia</taxon>
        <taxon>Sphingobacteriales</taxon>
        <taxon>Sphingobacteriaceae</taxon>
        <taxon>Sphingobacterium</taxon>
    </lineage>
</organism>
<dbReference type="EMBL" id="SMBZ01000005">
    <property type="protein sequence ID" value="TCV19233.1"/>
    <property type="molecule type" value="Genomic_DNA"/>
</dbReference>
<comment type="caution">
    <text evidence="2">The sequence shown here is derived from an EMBL/GenBank/DDBJ whole genome shotgun (WGS) entry which is preliminary data.</text>
</comment>
<sequence length="36" mass="4241">MKKERKSNREIVTDILAKVLLAFIVFCIFYAMFSSK</sequence>
<keyword evidence="1" id="KW-0812">Transmembrane</keyword>
<accession>A0A4R3W063</accession>
<dbReference type="AlphaFoldDB" id="A0A4R3W063"/>
<keyword evidence="1" id="KW-0472">Membrane</keyword>
<reference evidence="2 3" key="1">
    <citation type="submission" date="2019-03" db="EMBL/GenBank/DDBJ databases">
        <title>Genomic Encyclopedia of Type Strains, Phase IV (KMG-IV): sequencing the most valuable type-strain genomes for metagenomic binning, comparative biology and taxonomic classification.</title>
        <authorList>
            <person name="Goeker M."/>
        </authorList>
    </citation>
    <scope>NUCLEOTIDE SEQUENCE [LARGE SCALE GENOMIC DNA]</scope>
    <source>
        <strain evidence="2 3">DSM 22362</strain>
    </source>
</reference>
<keyword evidence="1" id="KW-1133">Transmembrane helix</keyword>
<evidence type="ECO:0000313" key="3">
    <source>
        <dbReference type="Proteomes" id="UP000295197"/>
    </source>
</evidence>
<dbReference type="Proteomes" id="UP000295197">
    <property type="component" value="Unassembled WGS sequence"/>
</dbReference>
<evidence type="ECO:0000256" key="1">
    <source>
        <dbReference type="SAM" id="Phobius"/>
    </source>
</evidence>
<proteinExistence type="predicted"/>
<gene>
    <name evidence="2" type="ORF">EDC17_100542</name>
</gene>
<evidence type="ECO:0000313" key="2">
    <source>
        <dbReference type="EMBL" id="TCV19233.1"/>
    </source>
</evidence>
<name>A0A4R3W063_9SPHI</name>
<protein>
    <submittedName>
        <fullName evidence="2">Uncharacterized protein</fullName>
    </submittedName>
</protein>
<keyword evidence="3" id="KW-1185">Reference proteome</keyword>
<feature type="transmembrane region" description="Helical" evidence="1">
    <location>
        <begin position="12"/>
        <end position="33"/>
    </location>
</feature>